<dbReference type="EMBL" id="CP080572">
    <property type="protein sequence ID" value="USG99268.1"/>
    <property type="molecule type" value="Genomic_DNA"/>
</dbReference>
<evidence type="ECO:0008006" key="3">
    <source>
        <dbReference type="Google" id="ProtNLM"/>
    </source>
</evidence>
<sequence length="235" mass="26896">MDEIRAYLGEIIPGGIVLVSYGQYSLGWKIGVNFLKQELENGGFGIIANFTVPFRKLVYRAGAVGLNLLEHGDKGSIAVINGFKEPLVNHTFVYPFVEFDEETFSPKYKNIMRNLGRKYNFRDKRVVAMFATLDALYEHFGGNFIKNMISMYMSHTEKLIQEGREFYTIMLVNRDVIPEGLHSWLVGVSDYVILSKGFFEKGEFYENIVILKSIEHGFNPIVFQIKALTIPKTLR</sequence>
<organism evidence="1 2">
    <name type="scientific">Thermococcus argininiproducens</name>
    <dbReference type="NCBI Taxonomy" id="2866384"/>
    <lineage>
        <taxon>Archaea</taxon>
        <taxon>Methanobacteriati</taxon>
        <taxon>Methanobacteriota</taxon>
        <taxon>Thermococci</taxon>
        <taxon>Thermococcales</taxon>
        <taxon>Thermococcaceae</taxon>
        <taxon>Thermococcus</taxon>
    </lineage>
</organism>
<reference evidence="1 2" key="1">
    <citation type="submission" date="2021-08" db="EMBL/GenBank/DDBJ databases">
        <title>Thermococcus onnuriiensis IOH2.</title>
        <authorList>
            <person name="Park Y.-J."/>
        </authorList>
    </citation>
    <scope>NUCLEOTIDE SEQUENCE [LARGE SCALE GENOMIC DNA]</scope>
    <source>
        <strain evidence="1 2">IOH2</strain>
    </source>
</reference>
<dbReference type="KEGG" id="thei:K1720_06905"/>
<protein>
    <recommendedName>
        <fullName evidence="3">KaiC-like domain-containing protein</fullName>
    </recommendedName>
</protein>
<dbReference type="AlphaFoldDB" id="A0A9E7M924"/>
<gene>
    <name evidence="1" type="ORF">K1720_06905</name>
</gene>
<accession>A0A9E7M924</accession>
<evidence type="ECO:0000313" key="1">
    <source>
        <dbReference type="EMBL" id="USG99268.1"/>
    </source>
</evidence>
<dbReference type="Gene3D" id="3.40.50.300">
    <property type="entry name" value="P-loop containing nucleotide triphosphate hydrolases"/>
    <property type="match status" value="1"/>
</dbReference>
<name>A0A9E7M924_9EURY</name>
<dbReference type="Proteomes" id="UP001056425">
    <property type="component" value="Chromosome"/>
</dbReference>
<dbReference type="GeneID" id="72778062"/>
<proteinExistence type="predicted"/>
<dbReference type="InterPro" id="IPR027417">
    <property type="entry name" value="P-loop_NTPase"/>
</dbReference>
<dbReference type="RefSeq" id="WP_251947950.1">
    <property type="nucleotide sequence ID" value="NZ_CP080572.1"/>
</dbReference>
<evidence type="ECO:0000313" key="2">
    <source>
        <dbReference type="Proteomes" id="UP001056425"/>
    </source>
</evidence>
<keyword evidence="2" id="KW-1185">Reference proteome</keyword>